<protein>
    <submittedName>
        <fullName evidence="2">Outer membrane lipoprotein-sorting protein</fullName>
    </submittedName>
</protein>
<dbReference type="InterPro" id="IPR052944">
    <property type="entry name" value="Sporulation_related"/>
</dbReference>
<feature type="domain" description="Uncharacterized protein TP-0789" evidence="1">
    <location>
        <begin position="86"/>
        <end position="202"/>
    </location>
</feature>
<gene>
    <name evidence="2" type="ORF">SAMN04488571_10763</name>
</gene>
<dbReference type="PANTHER" id="PTHR37507:SF2">
    <property type="entry name" value="SPORULATION PROTEIN YDCC"/>
    <property type="match status" value="1"/>
</dbReference>
<dbReference type="SUPFAM" id="SSF89392">
    <property type="entry name" value="Prokaryotic lipoproteins and lipoprotein localization factors"/>
    <property type="match status" value="1"/>
</dbReference>
<dbReference type="OrthoDB" id="137725at2157"/>
<dbReference type="InterPro" id="IPR033399">
    <property type="entry name" value="TP_0789-like"/>
</dbReference>
<keyword evidence="2" id="KW-0449">Lipoprotein</keyword>
<accession>A0A1G9AW40</accession>
<name>A0A1G9AW40_9EURY</name>
<dbReference type="InterPro" id="IPR029046">
    <property type="entry name" value="LolA/LolB/LppX"/>
</dbReference>
<keyword evidence="3" id="KW-1185">Reference proteome</keyword>
<dbReference type="Proteomes" id="UP000326500">
    <property type="component" value="Unassembled WGS sequence"/>
</dbReference>
<proteinExistence type="predicted"/>
<dbReference type="Gene3D" id="2.50.20.10">
    <property type="entry name" value="Lipoprotein localisation LolA/LolB/LppX"/>
    <property type="match status" value="1"/>
</dbReference>
<dbReference type="STRING" id="2200.GCA_001571405_02025"/>
<dbReference type="PANTHER" id="PTHR37507">
    <property type="entry name" value="SPORULATION PROTEIN YDCC"/>
    <property type="match status" value="1"/>
</dbReference>
<evidence type="ECO:0000259" key="1">
    <source>
        <dbReference type="Pfam" id="PF17131"/>
    </source>
</evidence>
<dbReference type="AlphaFoldDB" id="A0A1G9AW40"/>
<organism evidence="2 3">
    <name type="scientific">Methanoculleus thermophilus</name>
    <dbReference type="NCBI Taxonomy" id="2200"/>
    <lineage>
        <taxon>Archaea</taxon>
        <taxon>Methanobacteriati</taxon>
        <taxon>Methanobacteriota</taxon>
        <taxon>Stenosarchaea group</taxon>
        <taxon>Methanomicrobia</taxon>
        <taxon>Methanomicrobiales</taxon>
        <taxon>Methanomicrobiaceae</taxon>
        <taxon>Methanoculleus</taxon>
    </lineage>
</organism>
<evidence type="ECO:0000313" key="3">
    <source>
        <dbReference type="Proteomes" id="UP000326500"/>
    </source>
</evidence>
<reference evidence="2 3" key="1">
    <citation type="submission" date="2016-10" db="EMBL/GenBank/DDBJ databases">
        <authorList>
            <person name="Varghese N."/>
            <person name="Submissions S."/>
        </authorList>
    </citation>
    <scope>NUCLEOTIDE SEQUENCE [LARGE SCALE GENOMIC DNA]</scope>
    <source>
        <strain evidence="2 3">DSM 2373</strain>
    </source>
</reference>
<dbReference type="RefSeq" id="WP_066958514.1">
    <property type="nucleotide sequence ID" value="NZ_BCNX01000010.1"/>
</dbReference>
<dbReference type="EMBL" id="FNFT01000007">
    <property type="protein sequence ID" value="SDK31512.1"/>
    <property type="molecule type" value="Genomic_DNA"/>
</dbReference>
<evidence type="ECO:0000313" key="2">
    <source>
        <dbReference type="EMBL" id="SDK31512.1"/>
    </source>
</evidence>
<sequence length="225" mass="25638">MMVVQRDSQSILAIVVIGLICSGCVSTDISSGTPLEIAIEKQQNIENLAYIEILTLNIVNETRAIEYDVLLQKPDRFRKIEKSDSFTRLKIVSNGDVVWIYDPEKNNVLVRHLTPSEKRPAPAIYTLLTDNITKNYTVEEQGIESINSIPVYKVKLTPHELDREDNTKEYVLWIDSKNMTPLKLQSYDKGNLVLTLEYRNYSMNCVINDDEFTFTIPDGASVVYA</sequence>
<dbReference type="Pfam" id="PF17131">
    <property type="entry name" value="LolA_like"/>
    <property type="match status" value="1"/>
</dbReference>